<accession>A0A9P7UJF3</accession>
<organism evidence="1 2">
    <name type="scientific">Colletotrichum scovillei</name>
    <dbReference type="NCBI Taxonomy" id="1209932"/>
    <lineage>
        <taxon>Eukaryota</taxon>
        <taxon>Fungi</taxon>
        <taxon>Dikarya</taxon>
        <taxon>Ascomycota</taxon>
        <taxon>Pezizomycotina</taxon>
        <taxon>Sordariomycetes</taxon>
        <taxon>Hypocreomycetidae</taxon>
        <taxon>Glomerellales</taxon>
        <taxon>Glomerellaceae</taxon>
        <taxon>Colletotrichum</taxon>
        <taxon>Colletotrichum acutatum species complex</taxon>
    </lineage>
</organism>
<dbReference type="AlphaFoldDB" id="A0A9P7UJF3"/>
<evidence type="ECO:0000313" key="1">
    <source>
        <dbReference type="EMBL" id="KAG7051665.1"/>
    </source>
</evidence>
<gene>
    <name evidence="1" type="ORF">JMJ77_002282</name>
</gene>
<name>A0A9P7UJF3_9PEZI</name>
<proteinExistence type="predicted"/>
<comment type="caution">
    <text evidence="1">The sequence shown here is derived from an EMBL/GenBank/DDBJ whole genome shotgun (WGS) entry which is preliminary data.</text>
</comment>
<sequence length="23" mass="2655">MQLPIKHLEHIRVPFGLGDWGNP</sequence>
<protein>
    <submittedName>
        <fullName evidence="1">Uncharacterized protein</fullName>
    </submittedName>
</protein>
<evidence type="ECO:0000313" key="2">
    <source>
        <dbReference type="Proteomes" id="UP000699042"/>
    </source>
</evidence>
<dbReference type="EMBL" id="JAESDN010000004">
    <property type="protein sequence ID" value="KAG7051665.1"/>
    <property type="molecule type" value="Genomic_DNA"/>
</dbReference>
<dbReference type="Proteomes" id="UP000699042">
    <property type="component" value="Unassembled WGS sequence"/>
</dbReference>
<keyword evidence="2" id="KW-1185">Reference proteome</keyword>
<reference evidence="1" key="1">
    <citation type="submission" date="2021-05" db="EMBL/GenBank/DDBJ databases">
        <title>Comparative genomics of three Colletotrichum scovillei strains and genetic complementation revealed genes involved fungal growth and virulence on chili pepper.</title>
        <authorList>
            <person name="Hsieh D.-K."/>
            <person name="Chuang S.-C."/>
            <person name="Chen C.-Y."/>
            <person name="Chao Y.-T."/>
            <person name="Lu M.-Y.J."/>
            <person name="Lee M.-H."/>
            <person name="Shih M.-C."/>
        </authorList>
    </citation>
    <scope>NUCLEOTIDE SEQUENCE</scope>
    <source>
        <strain evidence="1">Coll-153</strain>
    </source>
</reference>